<dbReference type="EMBL" id="BK003514">
    <property type="protein sequence ID" value="DAA03713.1"/>
    <property type="molecule type" value="Genomic_DNA"/>
</dbReference>
<dbReference type="AlphaFoldDB" id="Q6IHA2"/>
<gene>
    <name evidence="1" type="ORF">HDC02924</name>
</gene>
<sequence>MVWGGCGNSWWLRIGANEVAKAAPGYPLLILSWDCLLPWGNYDATESPCSGHHGSSQIPTFFLRFRFSGGYVQSTDKQVGNTARGVRKGFLFFSASLSCHFEARRSFSPLPAILLRRRRASCFFGAYLVPSSQEKLKIAEQTYRQLGIFQAQTACPPFSSCSVGCIETTISPSESSEKSSLGCYSNCCSLLRTCNLSYIGIK</sequence>
<reference evidence="1" key="1">
    <citation type="journal article" date="2003" name="Genome Biol.">
        <title>An integrated gene annotation and transcriptional profiling approach towards the full gene content of the Drosophila genome.</title>
        <authorList>
            <person name="Hild M."/>
            <person name="Beckmann B."/>
            <person name="Haas S.A."/>
            <person name="Koch B."/>
            <person name="Solovyev V."/>
            <person name="Busold C."/>
            <person name="Fellenberg K."/>
            <person name="Boutros M."/>
            <person name="Vingron M."/>
            <person name="Sauer F."/>
            <person name="Hoheisel J.D."/>
            <person name="Paro R."/>
        </authorList>
    </citation>
    <scope>NUCLEOTIDE SEQUENCE</scope>
</reference>
<accession>Q6IHA2</accession>
<protein>
    <submittedName>
        <fullName evidence="1">HDC02924</fullName>
    </submittedName>
</protein>
<name>Q6IHA2_DROME</name>
<organism evidence="1">
    <name type="scientific">Drosophila melanogaster</name>
    <name type="common">Fruit fly</name>
    <dbReference type="NCBI Taxonomy" id="7227"/>
    <lineage>
        <taxon>Eukaryota</taxon>
        <taxon>Metazoa</taxon>
        <taxon>Ecdysozoa</taxon>
        <taxon>Arthropoda</taxon>
        <taxon>Hexapoda</taxon>
        <taxon>Insecta</taxon>
        <taxon>Pterygota</taxon>
        <taxon>Neoptera</taxon>
        <taxon>Endopterygota</taxon>
        <taxon>Diptera</taxon>
        <taxon>Brachycera</taxon>
        <taxon>Muscomorpha</taxon>
        <taxon>Ephydroidea</taxon>
        <taxon>Drosophilidae</taxon>
        <taxon>Drosophila</taxon>
        <taxon>Sophophora</taxon>
    </lineage>
</organism>
<proteinExistence type="predicted"/>
<evidence type="ECO:0000313" key="1">
    <source>
        <dbReference type="EMBL" id="DAA03713.1"/>
    </source>
</evidence>